<reference evidence="1 2" key="1">
    <citation type="submission" date="2020-01" db="EMBL/GenBank/DDBJ databases">
        <authorList>
            <person name="Chen J."/>
            <person name="Zhu S."/>
            <person name="Yang J."/>
        </authorList>
    </citation>
    <scope>NUCLEOTIDE SEQUENCE [LARGE SCALE GENOMIC DNA]</scope>
    <source>
        <strain evidence="1 2">345S023</strain>
    </source>
</reference>
<accession>A0A7X5RL78</accession>
<dbReference type="EMBL" id="JAAAWN010000012">
    <property type="protein sequence ID" value="NDV91667.1"/>
    <property type="molecule type" value="Genomic_DNA"/>
</dbReference>
<comment type="caution">
    <text evidence="1">The sequence shown here is derived from an EMBL/GenBank/DDBJ whole genome shotgun (WGS) entry which is preliminary data.</text>
</comment>
<keyword evidence="2" id="KW-1185">Reference proteome</keyword>
<gene>
    <name evidence="1" type="ORF">GTH32_10780</name>
</gene>
<name>A0A7X5RL78_9ALTE</name>
<protein>
    <submittedName>
        <fullName evidence="1">Uncharacterized protein</fullName>
    </submittedName>
</protein>
<organism evidence="1 2">
    <name type="scientific">Alteromonas profundi</name>
    <dbReference type="NCBI Taxonomy" id="2696062"/>
    <lineage>
        <taxon>Bacteria</taxon>
        <taxon>Pseudomonadati</taxon>
        <taxon>Pseudomonadota</taxon>
        <taxon>Gammaproteobacteria</taxon>
        <taxon>Alteromonadales</taxon>
        <taxon>Alteromonadaceae</taxon>
        <taxon>Alteromonas/Salinimonas group</taxon>
        <taxon>Alteromonas</taxon>
    </lineage>
</organism>
<sequence length="61" mass="7045">MTRIELINQVDEIELIASLINESTNSHSCSERQWELLKEGTELIRQKLSLMQNELELSSLS</sequence>
<dbReference type="AlphaFoldDB" id="A0A7X5RL78"/>
<evidence type="ECO:0000313" key="2">
    <source>
        <dbReference type="Proteomes" id="UP000470213"/>
    </source>
</evidence>
<evidence type="ECO:0000313" key="1">
    <source>
        <dbReference type="EMBL" id="NDV91667.1"/>
    </source>
</evidence>
<dbReference type="RefSeq" id="WP_163085602.1">
    <property type="nucleotide sequence ID" value="NZ_JAAAWN010000012.1"/>
</dbReference>
<dbReference type="Proteomes" id="UP000470213">
    <property type="component" value="Unassembled WGS sequence"/>
</dbReference>
<proteinExistence type="predicted"/>